<dbReference type="EC" id="2.3.1.269" evidence="8"/>
<keyword evidence="10" id="KW-0449">Lipoprotein</keyword>
<proteinExistence type="inferred from homology"/>
<comment type="subcellular location">
    <subcellularLocation>
        <location evidence="1 8">Cell membrane</location>
        <topology evidence="1 8">Multi-pass membrane protein</topology>
    </subcellularLocation>
</comment>
<dbReference type="NCBIfam" id="TIGR00546">
    <property type="entry name" value="lnt"/>
    <property type="match status" value="1"/>
</dbReference>
<feature type="transmembrane region" description="Helical" evidence="8">
    <location>
        <begin position="95"/>
        <end position="114"/>
    </location>
</feature>
<evidence type="ECO:0000256" key="3">
    <source>
        <dbReference type="ARBA" id="ARBA00022679"/>
    </source>
</evidence>
<dbReference type="CDD" id="cd07571">
    <property type="entry name" value="ALP_N-acyl_transferase"/>
    <property type="match status" value="1"/>
</dbReference>
<dbReference type="Pfam" id="PF00795">
    <property type="entry name" value="CN_hydrolase"/>
    <property type="match status" value="1"/>
</dbReference>
<evidence type="ECO:0000256" key="8">
    <source>
        <dbReference type="HAMAP-Rule" id="MF_01148"/>
    </source>
</evidence>
<keyword evidence="11" id="KW-1185">Reference proteome</keyword>
<dbReference type="PROSITE" id="PS50263">
    <property type="entry name" value="CN_HYDROLASE"/>
    <property type="match status" value="1"/>
</dbReference>
<reference evidence="10 11" key="1">
    <citation type="submission" date="2018-07" db="EMBL/GenBank/DDBJ databases">
        <title>Desertimonas flava gen. nov. sp. nov.</title>
        <authorList>
            <person name="Liu S."/>
        </authorList>
    </citation>
    <scope>NUCLEOTIDE SEQUENCE [LARGE SCALE GENOMIC DNA]</scope>
    <source>
        <strain evidence="10 11">16Sb5-5</strain>
    </source>
</reference>
<keyword evidence="5 8" id="KW-1133">Transmembrane helix</keyword>
<comment type="caution">
    <text evidence="10">The sequence shown here is derived from an EMBL/GenBank/DDBJ whole genome shotgun (WGS) entry which is preliminary data.</text>
</comment>
<dbReference type="InterPro" id="IPR036526">
    <property type="entry name" value="C-N_Hydrolase_sf"/>
</dbReference>
<feature type="transmembrane region" description="Helical" evidence="8">
    <location>
        <begin position="20"/>
        <end position="38"/>
    </location>
</feature>
<dbReference type="InterPro" id="IPR004563">
    <property type="entry name" value="Apolipo_AcylTrfase"/>
</dbReference>
<feature type="transmembrane region" description="Helical" evidence="8">
    <location>
        <begin position="45"/>
        <end position="63"/>
    </location>
</feature>
<dbReference type="Proteomes" id="UP000252770">
    <property type="component" value="Unassembled WGS sequence"/>
</dbReference>
<dbReference type="GO" id="GO:0042158">
    <property type="term" value="P:lipoprotein biosynthetic process"/>
    <property type="evidence" value="ECO:0007669"/>
    <property type="project" value="UniProtKB-UniRule"/>
</dbReference>
<dbReference type="Pfam" id="PF20154">
    <property type="entry name" value="LNT_N"/>
    <property type="match status" value="1"/>
</dbReference>
<feature type="transmembrane region" description="Helical" evidence="8">
    <location>
        <begin position="134"/>
        <end position="161"/>
    </location>
</feature>
<feature type="transmembrane region" description="Helical" evidence="8">
    <location>
        <begin position="173"/>
        <end position="195"/>
    </location>
</feature>
<keyword evidence="4 8" id="KW-0812">Transmembrane</keyword>
<dbReference type="GO" id="GO:0005886">
    <property type="term" value="C:plasma membrane"/>
    <property type="evidence" value="ECO:0007669"/>
    <property type="project" value="UniProtKB-SubCell"/>
</dbReference>
<feature type="transmembrane region" description="Helical" evidence="8">
    <location>
        <begin position="69"/>
        <end position="88"/>
    </location>
</feature>
<gene>
    <name evidence="8 10" type="primary">lnt</name>
    <name evidence="10" type="ORF">DT076_02090</name>
</gene>
<dbReference type="Gene3D" id="3.60.110.10">
    <property type="entry name" value="Carbon-nitrogen hydrolase"/>
    <property type="match status" value="1"/>
</dbReference>
<evidence type="ECO:0000256" key="6">
    <source>
        <dbReference type="ARBA" id="ARBA00023136"/>
    </source>
</evidence>
<dbReference type="AlphaFoldDB" id="A0A367YZK7"/>
<comment type="similarity">
    <text evidence="8">Belongs to the CN hydrolase family. Apolipoprotein N-acyltransferase subfamily.</text>
</comment>
<name>A0A367YZK7_9ACTN</name>
<dbReference type="GO" id="GO:0016410">
    <property type="term" value="F:N-acyltransferase activity"/>
    <property type="evidence" value="ECO:0007669"/>
    <property type="project" value="UniProtKB-UniRule"/>
</dbReference>
<organism evidence="10 11">
    <name type="scientific">Desertihabitans brevis</name>
    <dbReference type="NCBI Taxonomy" id="2268447"/>
    <lineage>
        <taxon>Bacteria</taxon>
        <taxon>Bacillati</taxon>
        <taxon>Actinomycetota</taxon>
        <taxon>Actinomycetes</taxon>
        <taxon>Propionibacteriales</taxon>
        <taxon>Propionibacteriaceae</taxon>
        <taxon>Desertihabitans</taxon>
    </lineage>
</organism>
<evidence type="ECO:0000256" key="2">
    <source>
        <dbReference type="ARBA" id="ARBA00022475"/>
    </source>
</evidence>
<dbReference type="PANTHER" id="PTHR38686:SF1">
    <property type="entry name" value="APOLIPOPROTEIN N-ACYLTRANSFERASE"/>
    <property type="match status" value="1"/>
</dbReference>
<evidence type="ECO:0000259" key="9">
    <source>
        <dbReference type="PROSITE" id="PS50263"/>
    </source>
</evidence>
<dbReference type="HAMAP" id="MF_01148">
    <property type="entry name" value="Lnt"/>
    <property type="match status" value="1"/>
</dbReference>
<dbReference type="InterPro" id="IPR003010">
    <property type="entry name" value="C-N_Hydrolase"/>
</dbReference>
<protein>
    <recommendedName>
        <fullName evidence="8">Apolipoprotein N-acyltransferase</fullName>
        <shortName evidence="8">ALP N-acyltransferase</shortName>
        <ecNumber evidence="8">2.3.1.269</ecNumber>
    </recommendedName>
</protein>
<evidence type="ECO:0000256" key="1">
    <source>
        <dbReference type="ARBA" id="ARBA00004651"/>
    </source>
</evidence>
<sequence length="510" mass="53783">MPAALGAGALAAAGFAPLGWWPLTLVGVALLTVVVQTAPRRRFWLGYLFGVVFLGLSVGWVSVIAVPVAVALVAFESAFYGLLAVLVHRLRSVPGWPAVAAAAWVVVEWVYSSVPFDGFGWSRLGYTMVDAPLAGLYPLVGVAGVSFLTALGGQALAWLVLRLRRPSGRRGRGRWRPVAVVLAAALVLGLAGQLLRGWVPAAPAGGRQVTVGLVQGNVDGVGVAALGRARTVTNNHLSETITLMARARTGTIAMPDMVLWPENSTDIDPLVDPTTRRTVELSVQIADRPVQVGAVLQGPGPDERQTSALWYDPEQGVLDRMEKRDLVPFGEYIPFRDVLLPLVPMLQMVGAQSVAGTSDGLMTVPVAGEPVGVGTLICFEVAYDGTVAETVGSGAQLLVVQSNQATYGGTVEVPQQFAMTRVRAMESRREIAVATTSSASGFIGADGSVVWQTAEFTADSHSWTMPLRTTTTPAMQLGPTIGVASTVLLLGGIAVALWRRRAARGEPAQR</sequence>
<accession>A0A367YZK7</accession>
<feature type="domain" description="CN hydrolase" evidence="9">
    <location>
        <begin position="209"/>
        <end position="467"/>
    </location>
</feature>
<comment type="catalytic activity">
    <reaction evidence="8">
        <text>N-terminal S-1,2-diacyl-sn-glyceryl-L-cysteinyl-[lipoprotein] + a glycerophospholipid = N-acyl-S-1,2-diacyl-sn-glyceryl-L-cysteinyl-[lipoprotein] + a 2-acyl-sn-glycero-3-phospholipid + H(+)</text>
        <dbReference type="Rhea" id="RHEA:48228"/>
        <dbReference type="Rhea" id="RHEA-COMP:14681"/>
        <dbReference type="Rhea" id="RHEA-COMP:14684"/>
        <dbReference type="ChEBI" id="CHEBI:15378"/>
        <dbReference type="ChEBI" id="CHEBI:136912"/>
        <dbReference type="ChEBI" id="CHEBI:140656"/>
        <dbReference type="ChEBI" id="CHEBI:140657"/>
        <dbReference type="ChEBI" id="CHEBI:140660"/>
        <dbReference type="EC" id="2.3.1.269"/>
    </reaction>
</comment>
<dbReference type="UniPathway" id="UPA00666"/>
<dbReference type="SUPFAM" id="SSF56317">
    <property type="entry name" value="Carbon-nitrogen hydrolase"/>
    <property type="match status" value="1"/>
</dbReference>
<evidence type="ECO:0000256" key="4">
    <source>
        <dbReference type="ARBA" id="ARBA00022692"/>
    </source>
</evidence>
<keyword evidence="2 8" id="KW-1003">Cell membrane</keyword>
<evidence type="ECO:0000256" key="5">
    <source>
        <dbReference type="ARBA" id="ARBA00022989"/>
    </source>
</evidence>
<evidence type="ECO:0000313" key="11">
    <source>
        <dbReference type="Proteomes" id="UP000252770"/>
    </source>
</evidence>
<evidence type="ECO:0000313" key="10">
    <source>
        <dbReference type="EMBL" id="RCK71258.1"/>
    </source>
</evidence>
<keyword evidence="7 8" id="KW-0012">Acyltransferase</keyword>
<dbReference type="InterPro" id="IPR045378">
    <property type="entry name" value="LNT_N"/>
</dbReference>
<dbReference type="PANTHER" id="PTHR38686">
    <property type="entry name" value="APOLIPOPROTEIN N-ACYLTRANSFERASE"/>
    <property type="match status" value="1"/>
</dbReference>
<feature type="transmembrane region" description="Helical" evidence="8">
    <location>
        <begin position="477"/>
        <end position="498"/>
    </location>
</feature>
<keyword evidence="6 8" id="KW-0472">Membrane</keyword>
<comment type="pathway">
    <text evidence="8">Protein modification; lipoprotein biosynthesis (N-acyl transfer).</text>
</comment>
<evidence type="ECO:0000256" key="7">
    <source>
        <dbReference type="ARBA" id="ARBA00023315"/>
    </source>
</evidence>
<comment type="function">
    <text evidence="8">Catalyzes the phospholipid dependent N-acylation of the N-terminal cysteine of apolipoprotein, the last step in lipoprotein maturation.</text>
</comment>
<keyword evidence="3 8" id="KW-0808">Transferase</keyword>
<dbReference type="EMBL" id="QOUI01000001">
    <property type="protein sequence ID" value="RCK71258.1"/>
    <property type="molecule type" value="Genomic_DNA"/>
</dbReference>